<accession>A0A418QJ52</accession>
<name>A0A418QJ52_9BACT</name>
<gene>
    <name evidence="1" type="ORF">D0T11_20770</name>
</gene>
<dbReference type="Proteomes" id="UP000284250">
    <property type="component" value="Unassembled WGS sequence"/>
</dbReference>
<proteinExistence type="predicted"/>
<evidence type="ECO:0000313" key="1">
    <source>
        <dbReference type="EMBL" id="RIY05226.1"/>
    </source>
</evidence>
<reference evidence="1 2" key="1">
    <citation type="submission" date="2018-09" db="EMBL/GenBank/DDBJ databases">
        <authorList>
            <person name="Zeman M."/>
            <person name="Pardy F."/>
        </authorList>
    </citation>
    <scope>NUCLEOTIDE SEQUENCE [LARGE SCALE GENOMIC DNA]</scope>
    <source>
        <strain evidence="1 2">CCM 8852</strain>
    </source>
</reference>
<dbReference type="AlphaFoldDB" id="A0A418QJ52"/>
<dbReference type="Pfam" id="PF07751">
    <property type="entry name" value="Abi_2"/>
    <property type="match status" value="1"/>
</dbReference>
<dbReference type="InterPro" id="IPR011664">
    <property type="entry name" value="Abi_system_AbiD/AbiF-like"/>
</dbReference>
<protein>
    <submittedName>
        <fullName evidence="1">Abi family protein</fullName>
    </submittedName>
</protein>
<comment type="caution">
    <text evidence="1">The sequence shown here is derived from an EMBL/GenBank/DDBJ whole genome shotgun (WGS) entry which is preliminary data.</text>
</comment>
<evidence type="ECO:0000313" key="2">
    <source>
        <dbReference type="Proteomes" id="UP000284250"/>
    </source>
</evidence>
<organism evidence="1 2">
    <name type="scientific">Hymenobacter rubripertinctus</name>
    <dbReference type="NCBI Taxonomy" id="2029981"/>
    <lineage>
        <taxon>Bacteria</taxon>
        <taxon>Pseudomonadati</taxon>
        <taxon>Bacteroidota</taxon>
        <taxon>Cytophagia</taxon>
        <taxon>Cytophagales</taxon>
        <taxon>Hymenobacteraceae</taxon>
        <taxon>Hymenobacter</taxon>
    </lineage>
</organism>
<keyword evidence="2" id="KW-1185">Reference proteome</keyword>
<sequence>MLFDRKPTPLRVGFFLPAYRSMPPRPIRHFTKPAIDFQQQLQKLQARGLVVANEPRALRYLANISYYRLSGYWGSFLVPGTSRFEPGTTLDDLLHRYQFDKQLRLLCLEAIERLEISFRTQLIYHITRYTGDNNWYEQARFFKRSTPAEQAASTRLLSTIRGELDRAKSKTFIADYYRFYDQPRNPPAWMVLELLSFGTLYNLFNQFVDTTPKLAIANHFHLALRVFDSWMQSINGVRNKCAHHDRLWDIAMKPMLSNQRGHAGYWLTESNVTAINTKMYYTLSIFNFLMVQVSQSSSFGRRVVALLHEYDMLTLGLHRQYMGFPAGWDQEIMWLEL</sequence>
<reference evidence="1 2" key="2">
    <citation type="submission" date="2019-01" db="EMBL/GenBank/DDBJ databases">
        <title>Hymenobacter humicola sp. nov., isolated from soils in Antarctica.</title>
        <authorList>
            <person name="Sedlacek I."/>
            <person name="Holochova P."/>
            <person name="Kralova S."/>
            <person name="Pantucek R."/>
            <person name="Stankova E."/>
            <person name="Vrbovska V."/>
            <person name="Kristofova L."/>
            <person name="Svec P."/>
            <person name="Busse H.-J."/>
        </authorList>
    </citation>
    <scope>NUCLEOTIDE SEQUENCE [LARGE SCALE GENOMIC DNA]</scope>
    <source>
        <strain evidence="1 2">CCM 8852</strain>
    </source>
</reference>
<dbReference type="EMBL" id="QYCN01000062">
    <property type="protein sequence ID" value="RIY05226.1"/>
    <property type="molecule type" value="Genomic_DNA"/>
</dbReference>